<keyword evidence="4" id="KW-1133">Transmembrane helix</keyword>
<evidence type="ECO:0000256" key="4">
    <source>
        <dbReference type="SAM" id="Phobius"/>
    </source>
</evidence>
<dbReference type="PROSITE" id="PS51375">
    <property type="entry name" value="PPR"/>
    <property type="match status" value="1"/>
</dbReference>
<dbReference type="InterPro" id="IPR051240">
    <property type="entry name" value="Mito_RNA-Proc/Resp"/>
</dbReference>
<dbReference type="Proteomes" id="UP000095751">
    <property type="component" value="Unassembled WGS sequence"/>
</dbReference>
<dbReference type="InParanoid" id="A0A1E7FSX5"/>
<evidence type="ECO:0008006" key="7">
    <source>
        <dbReference type="Google" id="ProtNLM"/>
    </source>
</evidence>
<evidence type="ECO:0000313" key="5">
    <source>
        <dbReference type="EMBL" id="OEU21248.1"/>
    </source>
</evidence>
<feature type="repeat" description="PPR" evidence="2">
    <location>
        <begin position="399"/>
        <end position="436"/>
    </location>
</feature>
<keyword evidence="6" id="KW-1185">Reference proteome</keyword>
<gene>
    <name evidence="5" type="ORF">FRACYDRAFT_234874</name>
</gene>
<evidence type="ECO:0000313" key="6">
    <source>
        <dbReference type="Proteomes" id="UP000095751"/>
    </source>
</evidence>
<accession>A0A1E7FSX5</accession>
<dbReference type="InterPro" id="IPR011990">
    <property type="entry name" value="TPR-like_helical_dom_sf"/>
</dbReference>
<dbReference type="AlphaFoldDB" id="A0A1E7FSX5"/>
<feature type="coiled-coil region" evidence="3">
    <location>
        <begin position="815"/>
        <end position="842"/>
    </location>
</feature>
<feature type="transmembrane region" description="Helical" evidence="4">
    <location>
        <begin position="60"/>
        <end position="79"/>
    </location>
</feature>
<dbReference type="InterPro" id="IPR002885">
    <property type="entry name" value="PPR_rpt"/>
</dbReference>
<name>A0A1E7FSX5_9STRA</name>
<dbReference type="PANTHER" id="PTHR47933:SF11">
    <property type="entry name" value="PENTATRICOPEPTIDE REPEAT-CONTAINING PROTEIN 2"/>
    <property type="match status" value="1"/>
</dbReference>
<keyword evidence="3" id="KW-0175">Coiled coil</keyword>
<reference evidence="5 6" key="1">
    <citation type="submission" date="2016-09" db="EMBL/GenBank/DDBJ databases">
        <title>Extensive genetic diversity and differential bi-allelic expression allows diatom success in the polar Southern Ocean.</title>
        <authorList>
            <consortium name="DOE Joint Genome Institute"/>
            <person name="Mock T."/>
            <person name="Otillar R.P."/>
            <person name="Strauss J."/>
            <person name="Dupont C."/>
            <person name="Frickenhaus S."/>
            <person name="Maumus F."/>
            <person name="Mcmullan M."/>
            <person name="Sanges R."/>
            <person name="Schmutz J."/>
            <person name="Toseland A."/>
            <person name="Valas R."/>
            <person name="Veluchamy A."/>
            <person name="Ward B.J."/>
            <person name="Allen A."/>
            <person name="Barry K."/>
            <person name="Falciatore A."/>
            <person name="Ferrante M."/>
            <person name="Fortunato A.E."/>
            <person name="Gloeckner G."/>
            <person name="Gruber A."/>
            <person name="Hipkin R."/>
            <person name="Janech M."/>
            <person name="Kroth P."/>
            <person name="Leese F."/>
            <person name="Lindquist E."/>
            <person name="Lyon B.R."/>
            <person name="Martin J."/>
            <person name="Mayer C."/>
            <person name="Parker M."/>
            <person name="Quesneville H."/>
            <person name="Raymond J."/>
            <person name="Uhlig C."/>
            <person name="Valentin K.U."/>
            <person name="Worden A.Z."/>
            <person name="Armbrust E.V."/>
            <person name="Bowler C."/>
            <person name="Green B."/>
            <person name="Moulton V."/>
            <person name="Van Oosterhout C."/>
            <person name="Grigoriev I."/>
        </authorList>
    </citation>
    <scope>NUCLEOTIDE SEQUENCE [LARGE SCALE GENOMIC DNA]</scope>
    <source>
        <strain evidence="5 6">CCMP1102</strain>
    </source>
</reference>
<dbReference type="PANTHER" id="PTHR47933">
    <property type="entry name" value="PENTATRICOPEPTIDE REPEAT-CONTAINING PROTEIN 1, MITOCHONDRIAL"/>
    <property type="match status" value="1"/>
</dbReference>
<keyword evidence="1" id="KW-0677">Repeat</keyword>
<protein>
    <recommendedName>
        <fullName evidence="7">Pentacotripeptide-repeat region of PRORP domain-containing protein</fullName>
    </recommendedName>
</protein>
<dbReference type="GO" id="GO:0003729">
    <property type="term" value="F:mRNA binding"/>
    <property type="evidence" value="ECO:0007669"/>
    <property type="project" value="TreeGrafter"/>
</dbReference>
<proteinExistence type="predicted"/>
<keyword evidence="4" id="KW-0812">Transmembrane</keyword>
<dbReference type="Pfam" id="PF13812">
    <property type="entry name" value="PPR_3"/>
    <property type="match status" value="1"/>
</dbReference>
<evidence type="ECO:0000256" key="3">
    <source>
        <dbReference type="SAM" id="Coils"/>
    </source>
</evidence>
<keyword evidence="4" id="KW-0472">Membrane</keyword>
<evidence type="ECO:0000256" key="2">
    <source>
        <dbReference type="PROSITE-ProRule" id="PRU00708"/>
    </source>
</evidence>
<dbReference type="OrthoDB" id="42736at2759"/>
<evidence type="ECO:0000256" key="1">
    <source>
        <dbReference type="ARBA" id="ARBA00022737"/>
    </source>
</evidence>
<dbReference type="Gene3D" id="1.25.40.10">
    <property type="entry name" value="Tetratricopeptide repeat domain"/>
    <property type="match status" value="4"/>
</dbReference>
<dbReference type="KEGG" id="fcy:FRACYDRAFT_234874"/>
<dbReference type="EMBL" id="KV784354">
    <property type="protein sequence ID" value="OEU21248.1"/>
    <property type="molecule type" value="Genomic_DNA"/>
</dbReference>
<organism evidence="5 6">
    <name type="scientific">Fragilariopsis cylindrus CCMP1102</name>
    <dbReference type="NCBI Taxonomy" id="635003"/>
    <lineage>
        <taxon>Eukaryota</taxon>
        <taxon>Sar</taxon>
        <taxon>Stramenopiles</taxon>
        <taxon>Ochrophyta</taxon>
        <taxon>Bacillariophyta</taxon>
        <taxon>Bacillariophyceae</taxon>
        <taxon>Bacillariophycidae</taxon>
        <taxon>Bacillariales</taxon>
        <taxon>Bacillariaceae</taxon>
        <taxon>Fragilariopsis</taxon>
    </lineage>
</organism>
<sequence>MGGALTLMEQEIIPDETNTFLYLSNKEIGQLHEERRSTLSSSSSSFYDVRSCRSRKPSGILAVMLIWWCIVLIINTSLLQEVISFRSSSTTAFAFSSYQYTHPQRMKLQYDQFCCGRDLFRLSCGPPSVEDIEDDGTTTTNSIDIYDFYQKDLSIQSFNKDLRSISSSDPRRAHAILDKMEKIYQIDSTNSSTMHLVEPDSVSYSTVIEGWFLHKIEKSENYDISNSFSTKSGMTEVRTRDIDEIADCNSTVIEMINAAAYSAQSLLNRMEDSDRLVPSGSTYCLVCQKWAESYSPMDTTGHNMDMARVVLESYERFEQQTNAMYSSSIHLSRLYTIVLEGWCRLIGKVPRAMAHAEALLEDMENLTYAESKRQVELNDVDTTSKDGTYRRRHGVVGPNSVTYTSIIVGLSQSKQSNKARKADAIIDRMRNFGLEPDVVVYTAVLNCWAKTKSHIERECAASRALELLQEMEDSYIVDKNHLLKPSLITYITAIKAIGYSLDPNAPELAEKVLRRMYNLTESGSIHVPPNVATYNAVIHSLSTSGSNRGQKGDNARKAEGLLVEMVRRSREDGESSLEPSVVSWGSVLRAYSLSGLHDSGEQAQRIVDMLELWYESGNSNIRPNVVCYTTVISAWARGKEPAQVALEKVNEILALLETLYEDTLDESFRPNKITYITAIDVYCRKSPDVAGSMSQNLVNRMLQLYTKDVGFDRPTRIVFNTLINAWSRSQEANAAEHAEKVFRWMESQYIAGDELVKPDEVTLCAVLNAWANNAINGGAMRAQQIMDHTEALTAEERGFDRTIIPWNILIKAWGRSKTQDSIHRAEKILNHLEERYQDGETNIKPDITTYSSVINCCAYYTGPFGGRSAAFDVAWRTFRRIKESDDLTVNNIVYGTLFKAIGKLTVRDRKQNDMIEDLFKECCQSGQVCIFVLSQVRSSSSTELFRNLLPESIETQDARNLEKILNKMPREWSRNVIS</sequence>